<name>A0A6I0F6U4_9FIRM</name>
<sequence>MQKRLEAYIKGFVKDYPNIKGTITKWGEPLITFCDANNREFEKLKKVVTPEHSMPRDFLPDAKTIIAYFLPFEEAVIKSNIKGIESSKEWGVAYIETNKLIYDLNSYIFNIIKELGYEATIIPATHNFDEKKLVSQWSHRHVAYIAGLGKFGLNNMLITEKGCCGRVGSIVTSLKIETTGFHNEEYCIYKVNGGCKKCVKACVNGSLQIDSFNRHKCYEMCLYNDNNLGDIGVADVCGKCTVGMPCSTKIPTR</sequence>
<dbReference type="PANTHER" id="PTHR42827">
    <property type="entry name" value="IRON-SULFUR CLUSTER-BINDING PROTEIN-RELATED"/>
    <property type="match status" value="1"/>
</dbReference>
<accession>A0A6I0F6U4</accession>
<dbReference type="AlphaFoldDB" id="A0A6I0F6U4"/>
<dbReference type="RefSeq" id="WP_151860606.1">
    <property type="nucleotide sequence ID" value="NZ_WBZC01000015.1"/>
</dbReference>
<evidence type="ECO:0000313" key="1">
    <source>
        <dbReference type="EMBL" id="KAB3535759.1"/>
    </source>
</evidence>
<keyword evidence="2" id="KW-1185">Reference proteome</keyword>
<dbReference type="Proteomes" id="UP000432715">
    <property type="component" value="Unassembled WGS sequence"/>
</dbReference>
<dbReference type="EMBL" id="WBZC01000015">
    <property type="protein sequence ID" value="KAB3535759.1"/>
    <property type="molecule type" value="Genomic_DNA"/>
</dbReference>
<evidence type="ECO:0000313" key="2">
    <source>
        <dbReference type="Proteomes" id="UP000432715"/>
    </source>
</evidence>
<dbReference type="OrthoDB" id="9784571at2"/>
<organism evidence="1 2">
    <name type="scientific">Alkaliphilus pronyensis</name>
    <dbReference type="NCBI Taxonomy" id="1482732"/>
    <lineage>
        <taxon>Bacteria</taxon>
        <taxon>Bacillati</taxon>
        <taxon>Bacillota</taxon>
        <taxon>Clostridia</taxon>
        <taxon>Peptostreptococcales</taxon>
        <taxon>Natronincolaceae</taxon>
        <taxon>Alkaliphilus</taxon>
    </lineage>
</organism>
<protein>
    <submittedName>
        <fullName evidence="1">Epoxyqueuosine reductase</fullName>
    </submittedName>
</protein>
<comment type="caution">
    <text evidence="1">The sequence shown here is derived from an EMBL/GenBank/DDBJ whole genome shotgun (WGS) entry which is preliminary data.</text>
</comment>
<reference evidence="1 2" key="1">
    <citation type="submission" date="2019-10" db="EMBL/GenBank/DDBJ databases">
        <title>Alkaliphilus serpentinus sp. nov. and Alkaliphilus pronyensis sp. nov., two novel anaerobic alkaliphilic species isolated from the serpentinized-hosted hydrothermal field of the Prony Bay (New Caledonia).</title>
        <authorList>
            <person name="Postec A."/>
        </authorList>
    </citation>
    <scope>NUCLEOTIDE SEQUENCE [LARGE SCALE GENOMIC DNA]</scope>
    <source>
        <strain evidence="1 2">LacV</strain>
    </source>
</reference>
<proteinExistence type="predicted"/>
<gene>
    <name evidence="1" type="ORF">F8154_05525</name>
</gene>
<dbReference type="PANTHER" id="PTHR42827:SF1">
    <property type="entry name" value="IRON-SULFUR CLUSTER-BINDING PROTEIN"/>
    <property type="match status" value="1"/>
</dbReference>